<evidence type="ECO:0000313" key="2">
    <source>
        <dbReference type="Proteomes" id="UP001058974"/>
    </source>
</evidence>
<evidence type="ECO:0000313" key="1">
    <source>
        <dbReference type="EMBL" id="KAI5425447.1"/>
    </source>
</evidence>
<protein>
    <submittedName>
        <fullName evidence="1">Uncharacterized protein</fullName>
    </submittedName>
</protein>
<dbReference type="Proteomes" id="UP001058974">
    <property type="component" value="Chromosome 3"/>
</dbReference>
<dbReference type="EMBL" id="JAMSHJ010000003">
    <property type="protein sequence ID" value="KAI5425447.1"/>
    <property type="molecule type" value="Genomic_DNA"/>
</dbReference>
<organism evidence="1 2">
    <name type="scientific">Pisum sativum</name>
    <name type="common">Garden pea</name>
    <name type="synonym">Lathyrus oleraceus</name>
    <dbReference type="NCBI Taxonomy" id="3888"/>
    <lineage>
        <taxon>Eukaryota</taxon>
        <taxon>Viridiplantae</taxon>
        <taxon>Streptophyta</taxon>
        <taxon>Embryophyta</taxon>
        <taxon>Tracheophyta</taxon>
        <taxon>Spermatophyta</taxon>
        <taxon>Magnoliopsida</taxon>
        <taxon>eudicotyledons</taxon>
        <taxon>Gunneridae</taxon>
        <taxon>Pentapetalae</taxon>
        <taxon>rosids</taxon>
        <taxon>fabids</taxon>
        <taxon>Fabales</taxon>
        <taxon>Fabaceae</taxon>
        <taxon>Papilionoideae</taxon>
        <taxon>50 kb inversion clade</taxon>
        <taxon>NPAAA clade</taxon>
        <taxon>Hologalegina</taxon>
        <taxon>IRL clade</taxon>
        <taxon>Fabeae</taxon>
        <taxon>Lathyrus</taxon>
    </lineage>
</organism>
<reference evidence="1 2" key="1">
    <citation type="journal article" date="2022" name="Nat. Genet.">
        <title>Improved pea reference genome and pan-genome highlight genomic features and evolutionary characteristics.</title>
        <authorList>
            <person name="Yang T."/>
            <person name="Liu R."/>
            <person name="Luo Y."/>
            <person name="Hu S."/>
            <person name="Wang D."/>
            <person name="Wang C."/>
            <person name="Pandey M.K."/>
            <person name="Ge S."/>
            <person name="Xu Q."/>
            <person name="Li N."/>
            <person name="Li G."/>
            <person name="Huang Y."/>
            <person name="Saxena R.K."/>
            <person name="Ji Y."/>
            <person name="Li M."/>
            <person name="Yan X."/>
            <person name="He Y."/>
            <person name="Liu Y."/>
            <person name="Wang X."/>
            <person name="Xiang C."/>
            <person name="Varshney R.K."/>
            <person name="Ding H."/>
            <person name="Gao S."/>
            <person name="Zong X."/>
        </authorList>
    </citation>
    <scope>NUCLEOTIDE SEQUENCE [LARGE SCALE GENOMIC DNA]</scope>
    <source>
        <strain evidence="1 2">cv. Zhongwan 6</strain>
    </source>
</reference>
<dbReference type="AlphaFoldDB" id="A0A9D4XRJ3"/>
<dbReference type="PANTHER" id="PTHR32108:SF9">
    <property type="entry name" value="REVERSE TRANSCRIPTASE RNASE H-LIKE DOMAIN-CONTAINING PROTEIN"/>
    <property type="match status" value="1"/>
</dbReference>
<comment type="caution">
    <text evidence="1">The sequence shown here is derived from an EMBL/GenBank/DDBJ whole genome shotgun (WGS) entry which is preliminary data.</text>
</comment>
<sequence>MEETKSIDIDDMVLGLFLDSMTTNFLNRVLIDEQVEDDCRRHPRYDPIPVSYTHLLPILVKAGAIVPKQTMPAKFPYLRQHDPHATCGYHAGYVGHSTEIFHAIKTKVQELINRNFLCFTPVTAKDITIITVKMSMFTYEQSFDIKEAYNGKVDQIPDIT</sequence>
<dbReference type="Gramene" id="Psat03G0130200-T1">
    <property type="protein sequence ID" value="KAI5425447.1"/>
    <property type="gene ID" value="KIW84_031302"/>
</dbReference>
<name>A0A9D4XRJ3_PEA</name>
<accession>A0A9D4XRJ3</accession>
<keyword evidence="2" id="KW-1185">Reference proteome</keyword>
<gene>
    <name evidence="1" type="ORF">KIW84_031302</name>
</gene>
<proteinExistence type="predicted"/>
<dbReference type="PANTHER" id="PTHR32108">
    <property type="entry name" value="DNA-DIRECTED RNA POLYMERASE SUBUNIT ALPHA"/>
    <property type="match status" value="1"/>
</dbReference>